<dbReference type="EMBL" id="GDKF01004621">
    <property type="protein sequence ID" value="JAT74001.1"/>
    <property type="molecule type" value="Transcribed_RNA"/>
</dbReference>
<dbReference type="PANTHER" id="PTHR13087">
    <property type="entry name" value="NF-KAPPA B ACTIVATING PROTEIN"/>
    <property type="match status" value="1"/>
</dbReference>
<accession>A0A1D2A4L0</accession>
<reference evidence="5" key="1">
    <citation type="submission" date="2015-08" db="EMBL/GenBank/DDBJ databases">
        <authorList>
            <person name="Babu N.S."/>
            <person name="Beckwith C.J."/>
            <person name="Beseler K.G."/>
            <person name="Brison A."/>
            <person name="Carone J.V."/>
            <person name="Caskin T.P."/>
            <person name="Diamond M."/>
            <person name="Durham M.E."/>
            <person name="Foxe J.M."/>
            <person name="Go M."/>
            <person name="Henderson B.A."/>
            <person name="Jones I.B."/>
            <person name="McGettigan J.A."/>
            <person name="Micheletti S.J."/>
            <person name="Nasrallah M.E."/>
            <person name="Ortiz D."/>
            <person name="Piller C.R."/>
            <person name="Privatt S.R."/>
            <person name="Schneider S.L."/>
            <person name="Sharp S."/>
            <person name="Smith T.C."/>
            <person name="Stanton J.D."/>
            <person name="Ullery H.E."/>
            <person name="Wilson R.J."/>
            <person name="Serrano M.G."/>
            <person name="Buck G."/>
            <person name="Lee V."/>
            <person name="Wang Y."/>
            <person name="Carvalho R."/>
            <person name="Voegtly L."/>
            <person name="Shi R."/>
            <person name="Duckworth R."/>
            <person name="Johnson A."/>
            <person name="Loviza R."/>
            <person name="Walstead R."/>
            <person name="Shah Z."/>
            <person name="Kiflezghi M."/>
            <person name="Wade K."/>
            <person name="Ball S.L."/>
            <person name="Bradley K.W."/>
            <person name="Asai D.J."/>
            <person name="Bowman C.A."/>
            <person name="Russell D.A."/>
            <person name="Pope W.H."/>
            <person name="Jacobs-Sera D."/>
            <person name="Hendrix R.W."/>
            <person name="Hatfull G.F."/>
        </authorList>
    </citation>
    <scope>NUCLEOTIDE SEQUENCE</scope>
</reference>
<feature type="compositionally biased region" description="Basic and acidic residues" evidence="2">
    <location>
        <begin position="134"/>
        <end position="152"/>
    </location>
</feature>
<evidence type="ECO:0000313" key="4">
    <source>
        <dbReference type="EMBL" id="JAT68205.1"/>
    </source>
</evidence>
<feature type="compositionally biased region" description="Basic and acidic residues" evidence="2">
    <location>
        <begin position="86"/>
        <end position="109"/>
    </location>
</feature>
<feature type="domain" description="NF-kappa-B-activating protein C-terminal" evidence="3">
    <location>
        <begin position="254"/>
        <end position="353"/>
    </location>
</feature>
<dbReference type="PANTHER" id="PTHR13087:SF0">
    <property type="entry name" value="NFKB ACTIVATING PROTEIN LIKE"/>
    <property type="match status" value="1"/>
</dbReference>
<dbReference type="AlphaFoldDB" id="A0A1D2A4L0"/>
<evidence type="ECO:0000256" key="1">
    <source>
        <dbReference type="ARBA" id="ARBA00009313"/>
    </source>
</evidence>
<dbReference type="GO" id="GO:0003682">
    <property type="term" value="F:chromatin binding"/>
    <property type="evidence" value="ECO:0007669"/>
    <property type="project" value="InterPro"/>
</dbReference>
<name>A0A1D2A4L0_AUXPR</name>
<proteinExistence type="inferred from homology"/>
<dbReference type="EMBL" id="GDKF01010417">
    <property type="protein sequence ID" value="JAT68205.1"/>
    <property type="molecule type" value="Transcribed_RNA"/>
</dbReference>
<dbReference type="Pfam" id="PF06047">
    <property type="entry name" value="Nkap_C"/>
    <property type="match status" value="1"/>
</dbReference>
<comment type="similarity">
    <text evidence="1">Belongs to the NKAP family.</text>
</comment>
<evidence type="ECO:0000256" key="2">
    <source>
        <dbReference type="SAM" id="MobiDB-lite"/>
    </source>
</evidence>
<feature type="region of interest" description="Disordered" evidence="2">
    <location>
        <begin position="126"/>
        <end position="196"/>
    </location>
</feature>
<dbReference type="InterPro" id="IPR040466">
    <property type="entry name" value="NKAP"/>
</dbReference>
<feature type="compositionally biased region" description="Basic residues" evidence="2">
    <location>
        <begin position="15"/>
        <end position="38"/>
    </location>
</feature>
<organism evidence="5">
    <name type="scientific">Auxenochlorella protothecoides</name>
    <name type="common">Green microalga</name>
    <name type="synonym">Chlorella protothecoides</name>
    <dbReference type="NCBI Taxonomy" id="3075"/>
    <lineage>
        <taxon>Eukaryota</taxon>
        <taxon>Viridiplantae</taxon>
        <taxon>Chlorophyta</taxon>
        <taxon>core chlorophytes</taxon>
        <taxon>Trebouxiophyceae</taxon>
        <taxon>Chlorellales</taxon>
        <taxon>Chlorellaceae</taxon>
        <taxon>Auxenochlorella</taxon>
    </lineage>
</organism>
<dbReference type="GO" id="GO:0005634">
    <property type="term" value="C:nucleus"/>
    <property type="evidence" value="ECO:0007669"/>
    <property type="project" value="TreeGrafter"/>
</dbReference>
<feature type="compositionally biased region" description="Basic and acidic residues" evidence="2">
    <location>
        <begin position="39"/>
        <end position="50"/>
    </location>
</feature>
<sequence>MPRSPSPERSSERYRQKRSYSRERSRRSPSPRRSPRHRRESERSREEYTRRSSPLQRSPPRRDRSDRGRDYPPFSNGAPPRGFTARGDRRPPVEDVSDDDIKAESYQDLRRLKRIKLRERNVASIWRVTPSPPPEERARLEREMAEAAEAHHALQAQQHQAHSHHGSKKQGAGTAVEPPAEGLAVPETDAGTPALPELDPLEAELNQREASLFTSWLETQRAAAADAAAAAAAAEEEDRLVGPEAPAGAGGVNADYGTHLRPGEGTAMAAFVQSGQRIPRRGEVGLTSSEIDNFESAGYVMSGNRHARMNAVRIRKENQVYTAEEKAALAMFNYEENKRKEAKILDDMKRLVHKTLGPDAGLDPVEEEG</sequence>
<gene>
    <name evidence="4" type="ORF">g.81214</name>
    <name evidence="5" type="ORF">g.81218</name>
</gene>
<evidence type="ECO:0000313" key="5">
    <source>
        <dbReference type="EMBL" id="JAT74001.1"/>
    </source>
</evidence>
<evidence type="ECO:0000259" key="3">
    <source>
        <dbReference type="Pfam" id="PF06047"/>
    </source>
</evidence>
<dbReference type="InterPro" id="IPR009269">
    <property type="entry name" value="NKAP_C"/>
</dbReference>
<feature type="compositionally biased region" description="Basic and acidic residues" evidence="2">
    <location>
        <begin position="60"/>
        <end position="70"/>
    </location>
</feature>
<dbReference type="GO" id="GO:0010468">
    <property type="term" value="P:regulation of gene expression"/>
    <property type="evidence" value="ECO:0007669"/>
    <property type="project" value="TreeGrafter"/>
</dbReference>
<feature type="region of interest" description="Disordered" evidence="2">
    <location>
        <begin position="1"/>
        <end position="109"/>
    </location>
</feature>
<protein>
    <recommendedName>
        <fullName evidence="3">NF-kappa-B-activating protein C-terminal domain-containing protein</fullName>
    </recommendedName>
</protein>